<dbReference type="InterPro" id="IPR002347">
    <property type="entry name" value="SDR_fam"/>
</dbReference>
<sequence length="251" mass="26291">MNIDLSGHVAVVTGAGSGIGRKVAGIMAEAGAQVAVADINASASDETVELINKVDGHAEAFEVDVTSLESIRELQASTSRSMGLCDIVVNCAGWNVGQPFLENNPEFIEHVVSLNLLGCIYMCREYLGPLVESGKSGWVVNVSSDAGRVGSLGETVYAASKGGVVAFTKSLAREMARYSINVNCVAPGPTDTPLFHLQPEKIQAALVRAIPLKRLGEPEEVANVIVFLASQRASYVTGQVLSVSGGLTMVD</sequence>
<evidence type="ECO:0000313" key="3">
    <source>
        <dbReference type="EMBL" id="KJE75442.1"/>
    </source>
</evidence>
<dbReference type="PANTHER" id="PTHR42760:SF83">
    <property type="entry name" value="(3R)-3-HYDROXYACYL-COA DEHYDROGENASE"/>
    <property type="match status" value="1"/>
</dbReference>
<gene>
    <name evidence="3" type="primary">fabG6</name>
    <name evidence="3" type="ORF">FEAC_28180</name>
</gene>
<dbReference type="EC" id="1.1.1.100" evidence="3"/>
<name>A0A0D8FT66_9ACTN</name>
<dbReference type="RefSeq" id="WP_035391799.1">
    <property type="nucleotide sequence ID" value="NZ_JQKF01000060.1"/>
</dbReference>
<organism evidence="3 4">
    <name type="scientific">Ferrimicrobium acidiphilum DSM 19497</name>
    <dbReference type="NCBI Taxonomy" id="1121877"/>
    <lineage>
        <taxon>Bacteria</taxon>
        <taxon>Bacillati</taxon>
        <taxon>Actinomycetota</taxon>
        <taxon>Acidimicrobiia</taxon>
        <taxon>Acidimicrobiales</taxon>
        <taxon>Acidimicrobiaceae</taxon>
        <taxon>Ferrimicrobium</taxon>
    </lineage>
</organism>
<dbReference type="PROSITE" id="PS00061">
    <property type="entry name" value="ADH_SHORT"/>
    <property type="match status" value="1"/>
</dbReference>
<dbReference type="Gene3D" id="3.40.50.720">
    <property type="entry name" value="NAD(P)-binding Rossmann-like Domain"/>
    <property type="match status" value="1"/>
</dbReference>
<dbReference type="SUPFAM" id="SSF51735">
    <property type="entry name" value="NAD(P)-binding Rossmann-fold domains"/>
    <property type="match status" value="1"/>
</dbReference>
<dbReference type="GeneID" id="78373786"/>
<dbReference type="InterPro" id="IPR036291">
    <property type="entry name" value="NAD(P)-bd_dom_sf"/>
</dbReference>
<proteinExistence type="inferred from homology"/>
<comment type="similarity">
    <text evidence="1">Belongs to the short-chain dehydrogenases/reductases (SDR) family.</text>
</comment>
<dbReference type="STRING" id="1121877.FEAC_28180"/>
<dbReference type="GO" id="GO:0004316">
    <property type="term" value="F:3-oxoacyl-[acyl-carrier-protein] reductase (NADPH) activity"/>
    <property type="evidence" value="ECO:0007669"/>
    <property type="project" value="UniProtKB-EC"/>
</dbReference>
<dbReference type="PANTHER" id="PTHR42760">
    <property type="entry name" value="SHORT-CHAIN DEHYDROGENASES/REDUCTASES FAMILY MEMBER"/>
    <property type="match status" value="1"/>
</dbReference>
<accession>A0A0D8FT66</accession>
<dbReference type="PRINTS" id="PR00080">
    <property type="entry name" value="SDRFAMILY"/>
</dbReference>
<dbReference type="PATRIC" id="fig|1121877.4.peg.3173"/>
<dbReference type="Pfam" id="PF13561">
    <property type="entry name" value="adh_short_C2"/>
    <property type="match status" value="1"/>
</dbReference>
<dbReference type="Proteomes" id="UP000032336">
    <property type="component" value="Unassembled WGS sequence"/>
</dbReference>
<evidence type="ECO:0000313" key="4">
    <source>
        <dbReference type="Proteomes" id="UP000032336"/>
    </source>
</evidence>
<dbReference type="FunFam" id="3.40.50.720:FF:000084">
    <property type="entry name" value="Short-chain dehydrogenase reductase"/>
    <property type="match status" value="1"/>
</dbReference>
<dbReference type="PRINTS" id="PR00081">
    <property type="entry name" value="GDHRDH"/>
</dbReference>
<dbReference type="GO" id="GO:0048038">
    <property type="term" value="F:quinone binding"/>
    <property type="evidence" value="ECO:0007669"/>
    <property type="project" value="TreeGrafter"/>
</dbReference>
<evidence type="ECO:0000256" key="1">
    <source>
        <dbReference type="ARBA" id="ARBA00006484"/>
    </source>
</evidence>
<comment type="caution">
    <text evidence="3">The sequence shown here is derived from an EMBL/GenBank/DDBJ whole genome shotgun (WGS) entry which is preliminary data.</text>
</comment>
<dbReference type="EMBL" id="JXUW01000041">
    <property type="protein sequence ID" value="KJE75442.1"/>
    <property type="molecule type" value="Genomic_DNA"/>
</dbReference>
<protein>
    <submittedName>
        <fullName evidence="3">3-oxoacyl-[acyl-carrier-protein] reductase FabG</fullName>
        <ecNumber evidence="3">1.1.1.100</ecNumber>
    </submittedName>
</protein>
<evidence type="ECO:0000256" key="2">
    <source>
        <dbReference type="ARBA" id="ARBA00023002"/>
    </source>
</evidence>
<dbReference type="InterPro" id="IPR020904">
    <property type="entry name" value="Sc_DH/Rdtase_CS"/>
</dbReference>
<keyword evidence="4" id="KW-1185">Reference proteome</keyword>
<dbReference type="GO" id="GO:0006633">
    <property type="term" value="P:fatty acid biosynthetic process"/>
    <property type="evidence" value="ECO:0007669"/>
    <property type="project" value="TreeGrafter"/>
</dbReference>
<dbReference type="AlphaFoldDB" id="A0A0D8FT66"/>
<dbReference type="OrthoDB" id="9809287at2"/>
<keyword evidence="2 3" id="KW-0560">Oxidoreductase</keyword>
<reference evidence="3 4" key="1">
    <citation type="submission" date="2015-01" db="EMBL/GenBank/DDBJ databases">
        <title>Draft genome of the acidophilic iron oxidizer Ferrimicrobium acidiphilum strain T23.</title>
        <authorList>
            <person name="Poehlein A."/>
            <person name="Eisen S."/>
            <person name="Schloemann M."/>
            <person name="Johnson B.D."/>
            <person name="Daniel R."/>
            <person name="Muehling M."/>
        </authorList>
    </citation>
    <scope>NUCLEOTIDE SEQUENCE [LARGE SCALE GENOMIC DNA]</scope>
    <source>
        <strain evidence="3 4">T23</strain>
    </source>
</reference>
<dbReference type="eggNOG" id="COG1028">
    <property type="taxonomic scope" value="Bacteria"/>
</dbReference>